<feature type="repeat" description="WD" evidence="3">
    <location>
        <begin position="570"/>
        <end position="611"/>
    </location>
</feature>
<dbReference type="Proteomes" id="UP000597444">
    <property type="component" value="Unassembled WGS sequence"/>
</dbReference>
<dbReference type="PROSITE" id="PS00678">
    <property type="entry name" value="WD_REPEATS_1"/>
    <property type="match status" value="9"/>
</dbReference>
<dbReference type="InterPro" id="IPR027417">
    <property type="entry name" value="P-loop_NTPase"/>
</dbReference>
<gene>
    <name evidence="6" type="ORF">KSF_027140</name>
</gene>
<dbReference type="EMBL" id="BNJK01000001">
    <property type="protein sequence ID" value="GHO92666.1"/>
    <property type="molecule type" value="Genomic_DNA"/>
</dbReference>
<dbReference type="AlphaFoldDB" id="A0A8J3IE61"/>
<reference evidence="6" key="1">
    <citation type="submission" date="2020-10" db="EMBL/GenBank/DDBJ databases">
        <title>Taxonomic study of unclassified bacteria belonging to the class Ktedonobacteria.</title>
        <authorList>
            <person name="Yabe S."/>
            <person name="Wang C.M."/>
            <person name="Zheng Y."/>
            <person name="Sakai Y."/>
            <person name="Cavaletti L."/>
            <person name="Monciardini P."/>
            <person name="Donadio S."/>
        </authorList>
    </citation>
    <scope>NUCLEOTIDE SEQUENCE</scope>
    <source>
        <strain evidence="6">ID150040</strain>
    </source>
</reference>
<evidence type="ECO:0000256" key="2">
    <source>
        <dbReference type="ARBA" id="ARBA00022737"/>
    </source>
</evidence>
<feature type="repeat" description="WD" evidence="3">
    <location>
        <begin position="909"/>
        <end position="950"/>
    </location>
</feature>
<dbReference type="PANTHER" id="PTHR19879:SF9">
    <property type="entry name" value="TRANSCRIPTION INITIATION FACTOR TFIID SUBUNIT 5"/>
    <property type="match status" value="1"/>
</dbReference>
<dbReference type="InterPro" id="IPR002182">
    <property type="entry name" value="NB-ARC"/>
</dbReference>
<dbReference type="InterPro" id="IPR001680">
    <property type="entry name" value="WD40_rpt"/>
</dbReference>
<feature type="repeat" description="WD" evidence="3">
    <location>
        <begin position="1077"/>
        <end position="1108"/>
    </location>
</feature>
<dbReference type="Gene3D" id="3.40.50.300">
    <property type="entry name" value="P-loop containing nucleotide triphosphate hydrolases"/>
    <property type="match status" value="1"/>
</dbReference>
<dbReference type="InterPro" id="IPR015943">
    <property type="entry name" value="WD40/YVTN_repeat-like_dom_sf"/>
</dbReference>
<feature type="domain" description="HTH cro/C1-type" evidence="5">
    <location>
        <begin position="2"/>
        <end position="50"/>
    </location>
</feature>
<feature type="repeat" description="WD" evidence="3">
    <location>
        <begin position="696"/>
        <end position="737"/>
    </location>
</feature>
<dbReference type="InterPro" id="IPR020472">
    <property type="entry name" value="WD40_PAC1"/>
</dbReference>
<evidence type="ECO:0000256" key="3">
    <source>
        <dbReference type="PROSITE-ProRule" id="PRU00221"/>
    </source>
</evidence>
<comment type="caution">
    <text evidence="6">The sequence shown here is derived from an EMBL/GenBank/DDBJ whole genome shotgun (WGS) entry which is preliminary data.</text>
</comment>
<evidence type="ECO:0000313" key="7">
    <source>
        <dbReference type="Proteomes" id="UP000597444"/>
    </source>
</evidence>
<dbReference type="PROSITE" id="PS50943">
    <property type="entry name" value="HTH_CROC1"/>
    <property type="match status" value="1"/>
</dbReference>
<dbReference type="PANTHER" id="PTHR19879">
    <property type="entry name" value="TRANSCRIPTION INITIATION FACTOR TFIID"/>
    <property type="match status" value="1"/>
</dbReference>
<dbReference type="GO" id="GO:0003677">
    <property type="term" value="F:DNA binding"/>
    <property type="evidence" value="ECO:0007669"/>
    <property type="project" value="InterPro"/>
</dbReference>
<feature type="region of interest" description="Disordered" evidence="4">
    <location>
        <begin position="77"/>
        <end position="112"/>
    </location>
</feature>
<feature type="repeat" description="WD" evidence="3">
    <location>
        <begin position="780"/>
        <end position="821"/>
    </location>
</feature>
<dbReference type="PRINTS" id="PR00364">
    <property type="entry name" value="DISEASERSIST"/>
</dbReference>
<dbReference type="Gene3D" id="2.130.10.10">
    <property type="entry name" value="YVTN repeat-like/Quinoprotein amine dehydrogenase"/>
    <property type="match status" value="7"/>
</dbReference>
<dbReference type="SUPFAM" id="SSF47413">
    <property type="entry name" value="lambda repressor-like DNA-binding domains"/>
    <property type="match status" value="1"/>
</dbReference>
<evidence type="ECO:0000256" key="1">
    <source>
        <dbReference type="ARBA" id="ARBA00022574"/>
    </source>
</evidence>
<dbReference type="SUPFAM" id="SSF141571">
    <property type="entry name" value="Pentapeptide repeat-like"/>
    <property type="match status" value="1"/>
</dbReference>
<dbReference type="PRINTS" id="PR00320">
    <property type="entry name" value="GPROTEINBRPT"/>
</dbReference>
<proteinExistence type="predicted"/>
<dbReference type="GO" id="GO:0043531">
    <property type="term" value="F:ADP binding"/>
    <property type="evidence" value="ECO:0007669"/>
    <property type="project" value="InterPro"/>
</dbReference>
<keyword evidence="2" id="KW-0677">Repeat</keyword>
<feature type="compositionally biased region" description="Basic and acidic residues" evidence="4">
    <location>
        <begin position="90"/>
        <end position="102"/>
    </location>
</feature>
<dbReference type="PROSITE" id="PS50294">
    <property type="entry name" value="WD_REPEATS_REGION"/>
    <property type="match status" value="13"/>
</dbReference>
<evidence type="ECO:0000256" key="4">
    <source>
        <dbReference type="SAM" id="MobiDB-lite"/>
    </source>
</evidence>
<dbReference type="SUPFAM" id="SSF52540">
    <property type="entry name" value="P-loop containing nucleoside triphosphate hydrolases"/>
    <property type="match status" value="1"/>
</dbReference>
<feature type="repeat" description="WD" evidence="3">
    <location>
        <begin position="1035"/>
        <end position="1076"/>
    </location>
</feature>
<dbReference type="InterPro" id="IPR036322">
    <property type="entry name" value="WD40_repeat_dom_sf"/>
</dbReference>
<feature type="repeat" description="WD" evidence="3">
    <location>
        <begin position="1119"/>
        <end position="1160"/>
    </location>
</feature>
<dbReference type="SUPFAM" id="SSF50978">
    <property type="entry name" value="WD40 repeat-like"/>
    <property type="match status" value="3"/>
</dbReference>
<dbReference type="Pfam" id="PF01381">
    <property type="entry name" value="HTH_3"/>
    <property type="match status" value="1"/>
</dbReference>
<feature type="repeat" description="WD" evidence="3">
    <location>
        <begin position="738"/>
        <end position="779"/>
    </location>
</feature>
<evidence type="ECO:0000259" key="5">
    <source>
        <dbReference type="PROSITE" id="PS50943"/>
    </source>
</evidence>
<dbReference type="Pfam" id="PF00400">
    <property type="entry name" value="WD40"/>
    <property type="match status" value="9"/>
</dbReference>
<dbReference type="Pfam" id="PF25173">
    <property type="entry name" value="Beta-prop_WDR3_1st"/>
    <property type="match status" value="1"/>
</dbReference>
<dbReference type="Pfam" id="PF00931">
    <property type="entry name" value="NB-ARC"/>
    <property type="match status" value="1"/>
</dbReference>
<dbReference type="SMART" id="SM00320">
    <property type="entry name" value="WD40"/>
    <property type="match status" value="14"/>
</dbReference>
<dbReference type="InterPro" id="IPR010982">
    <property type="entry name" value="Lambda_DNA-bd_dom_sf"/>
</dbReference>
<accession>A0A8J3IE61</accession>
<evidence type="ECO:0000313" key="6">
    <source>
        <dbReference type="EMBL" id="GHO92666.1"/>
    </source>
</evidence>
<feature type="repeat" description="WD" evidence="3">
    <location>
        <begin position="822"/>
        <end position="866"/>
    </location>
</feature>
<keyword evidence="1 3" id="KW-0853">WD repeat</keyword>
<protein>
    <recommendedName>
        <fullName evidence="5">HTH cro/C1-type domain-containing protein</fullName>
    </recommendedName>
</protein>
<feature type="repeat" description="WD" evidence="3">
    <location>
        <begin position="654"/>
        <end position="695"/>
    </location>
</feature>
<dbReference type="PROSITE" id="PS50082">
    <property type="entry name" value="WD_REPEATS_2"/>
    <property type="match status" value="14"/>
</dbReference>
<feature type="repeat" description="WD" evidence="3">
    <location>
        <begin position="993"/>
        <end position="1034"/>
    </location>
</feature>
<name>A0A8J3IE61_9CHLR</name>
<feature type="repeat" description="WD" evidence="3">
    <location>
        <begin position="867"/>
        <end position="908"/>
    </location>
</feature>
<sequence length="1194" mass="131491">MQKGITLSDMAKTIGYTKGRLSTVENGYGRPSRELVLAYEQVLELESGVLVAEQEGGVVLGRRYSLLPITAPERSPSQALFAPSVGDQQARQDQHDEKKEGDQGQGQDQGHKTQEYISEAPRIGSFYGRAQELAQLRMLLVEDHCRIVTVLGIGGIGKTMLASVLKERVKDAFDFVYWRTLQNAPPLRELLSDCLRFLSGQEQVDLPKDIDEQITMLGDYLRQWRGLLIFDNVETILQSQQSAGSYRAGYEEYGSLFSYIGASSHQSSLVLTSRELPQNIEEMVGSEVVTFPLSGVGLAEGSMILQEKGLNGSEQEYADLISIYAGNPLALMLVVSPIREIFGGEIGEFLAERGAVVGDIYDLIDAQFHRLSAQEQELIYWLALACEPISLNDLLKEKIVRPLPKRVLLNSLDSLRRRSMIENSSGSRFTLQPVIMEYVTDEFVARVCREIEVGEFVLLAHHALIKAEAKDHIRNNQVRLFLEPVARQLLSHLGKLESEARLRHLITVLRETRPLTPEYAAGNLINLLVQSKIDLRGYDFSNLAVWNAYLQDVALPQVNFANAQLEHCIFTDTFGSILSVALSANGELLAAATANGEVRLWNAPTGAPLGICQGHTDWVRSVAVNADGNMALSGSDDQLVRLWDTRTTQCLKTFYGHTNRVRSVVFGPDGTVAASGSDDHTVRLWDLRSGECIDTLQGHTSRVWSVAISPEGNLIASGGGDQVIKLWNARTGACMHTLQGHTGRVCSIAFSPEEPILVSGSDDQTIRVWDIRSGECLRVLKGHTGRVWSVKVSPDGDLLASGSDDHSVRLWDIHSGESLSVLRGHTNRVWSVAFSGASMENAALVSGGDDQTIRMWNVEDGQCFKTLQGHSSRVRSVAFSPGGETLISGSDDRTVRLWQVANGDCLKTLQGHSTWIYTVAFSPTGNLIASGSDDQTIRLWDVATGYAVRTLGGHTNWVRSVAFSPDGALLLSGSDDQTVRLWQVNTGLCLRTFYQEHNRIWSAAFSPDGKLAASGGEDQIVRIWSIETGEYIQLLQGHEKRVRVVTFSPDGSVIASGSDDGTIRLWEVSSGRCLHILHGHFNWVWSVAFSPDGEMLVSGGDDQSVRLWRWASEQLLWAGYEHSKRIYSVAFRPDASLVASGSYDGTIKLWDVASGRCVNTLRRERPYEQMNITSVSGLSSAQKAMLRTLGAVEA</sequence>
<dbReference type="CDD" id="cd00093">
    <property type="entry name" value="HTH_XRE"/>
    <property type="match status" value="1"/>
</dbReference>
<dbReference type="CDD" id="cd00200">
    <property type="entry name" value="WD40"/>
    <property type="match status" value="2"/>
</dbReference>
<feature type="repeat" description="WD" evidence="3">
    <location>
        <begin position="951"/>
        <end position="992"/>
    </location>
</feature>
<organism evidence="6 7">
    <name type="scientific">Reticulibacter mediterranei</name>
    <dbReference type="NCBI Taxonomy" id="2778369"/>
    <lineage>
        <taxon>Bacteria</taxon>
        <taxon>Bacillati</taxon>
        <taxon>Chloroflexota</taxon>
        <taxon>Ktedonobacteria</taxon>
        <taxon>Ktedonobacterales</taxon>
        <taxon>Reticulibacteraceae</taxon>
        <taxon>Reticulibacter</taxon>
    </lineage>
</organism>
<dbReference type="InterPro" id="IPR001387">
    <property type="entry name" value="Cro/C1-type_HTH"/>
</dbReference>
<dbReference type="InterPro" id="IPR019775">
    <property type="entry name" value="WD40_repeat_CS"/>
</dbReference>
<feature type="repeat" description="WD" evidence="3">
    <location>
        <begin position="612"/>
        <end position="653"/>
    </location>
</feature>
<keyword evidence="7" id="KW-1185">Reference proteome</keyword>